<comment type="caution">
    <text evidence="2">The sequence shown here is derived from an EMBL/GenBank/DDBJ whole genome shotgun (WGS) entry which is preliminary data.</text>
</comment>
<keyword evidence="3" id="KW-1185">Reference proteome</keyword>
<evidence type="ECO:0000256" key="1">
    <source>
        <dbReference type="SAM" id="MobiDB-lite"/>
    </source>
</evidence>
<organism evidence="2 3">
    <name type="scientific">Trichostrongylus colubriformis</name>
    <name type="common">Black scour worm</name>
    <dbReference type="NCBI Taxonomy" id="6319"/>
    <lineage>
        <taxon>Eukaryota</taxon>
        <taxon>Metazoa</taxon>
        <taxon>Ecdysozoa</taxon>
        <taxon>Nematoda</taxon>
        <taxon>Chromadorea</taxon>
        <taxon>Rhabditida</taxon>
        <taxon>Rhabditina</taxon>
        <taxon>Rhabditomorpha</taxon>
        <taxon>Strongyloidea</taxon>
        <taxon>Trichostrongylidae</taxon>
        <taxon>Trichostrongylus</taxon>
    </lineage>
</organism>
<dbReference type="EMBL" id="WIXE01004165">
    <property type="protein sequence ID" value="KAK5983278.1"/>
    <property type="molecule type" value="Genomic_DNA"/>
</dbReference>
<evidence type="ECO:0000313" key="2">
    <source>
        <dbReference type="EMBL" id="KAK5983278.1"/>
    </source>
</evidence>
<dbReference type="AlphaFoldDB" id="A0AAN8G8B9"/>
<name>A0AAN8G8B9_TRICO</name>
<protein>
    <submittedName>
        <fullName evidence="2">Uncharacterized protein</fullName>
    </submittedName>
</protein>
<accession>A0AAN8G8B9</accession>
<proteinExistence type="predicted"/>
<evidence type="ECO:0000313" key="3">
    <source>
        <dbReference type="Proteomes" id="UP001331761"/>
    </source>
</evidence>
<sequence length="105" mass="11385">MDHSCDIVMTVGPERLPTGSLGTSNEHLDDRRPDGQTSSRKLCAEGTRRYVSLEPETFTGLLWLATGMNGDVAGARSRLSMNNGTTGDTGDTGFQIITTLLFRYS</sequence>
<feature type="region of interest" description="Disordered" evidence="1">
    <location>
        <begin position="1"/>
        <end position="40"/>
    </location>
</feature>
<dbReference type="Proteomes" id="UP001331761">
    <property type="component" value="Unassembled WGS sequence"/>
</dbReference>
<gene>
    <name evidence="2" type="ORF">GCK32_007616</name>
</gene>
<reference evidence="2 3" key="1">
    <citation type="submission" date="2019-10" db="EMBL/GenBank/DDBJ databases">
        <title>Assembly and Annotation for the nematode Trichostrongylus colubriformis.</title>
        <authorList>
            <person name="Martin J."/>
        </authorList>
    </citation>
    <scope>NUCLEOTIDE SEQUENCE [LARGE SCALE GENOMIC DNA]</scope>
    <source>
        <strain evidence="2">G859</strain>
        <tissue evidence="2">Whole worm</tissue>
    </source>
</reference>